<comment type="caution">
    <text evidence="1">The sequence shown here is derived from an EMBL/GenBank/DDBJ whole genome shotgun (WGS) entry which is preliminary data.</text>
</comment>
<evidence type="ECO:0000313" key="2">
    <source>
        <dbReference type="Proteomes" id="UP001055072"/>
    </source>
</evidence>
<protein>
    <submittedName>
        <fullName evidence="1">Uncharacterized protein</fullName>
    </submittedName>
</protein>
<accession>A0ACB8U7Z1</accession>
<sequence>MSKVWWAMFEGVVDEEGDGGRGGGDGKRGRQRGRASWNGGKKKLYFSGSDRLALSKSNLPDSLQTPTSPAPSENPLRRPVAAPFQHFLLPLRSTFHNTKAPRNACTMQVPLLALSAFLLVFQLGLRSPVELHQSRTIARWRLAENGRRDRIHHLMDTCRLVGPLSPATLPGSSDQNLIAPSNLPNKVKNCKASEQTPST</sequence>
<proteinExistence type="predicted"/>
<keyword evidence="2" id="KW-1185">Reference proteome</keyword>
<organism evidence="1 2">
    <name type="scientific">Irpex rosettiformis</name>
    <dbReference type="NCBI Taxonomy" id="378272"/>
    <lineage>
        <taxon>Eukaryota</taxon>
        <taxon>Fungi</taxon>
        <taxon>Dikarya</taxon>
        <taxon>Basidiomycota</taxon>
        <taxon>Agaricomycotina</taxon>
        <taxon>Agaricomycetes</taxon>
        <taxon>Polyporales</taxon>
        <taxon>Irpicaceae</taxon>
        <taxon>Irpex</taxon>
    </lineage>
</organism>
<name>A0ACB8U7Z1_9APHY</name>
<gene>
    <name evidence="1" type="ORF">BDY19DRAFT_772297</name>
</gene>
<dbReference type="EMBL" id="MU274908">
    <property type="protein sequence ID" value="KAI0090438.1"/>
    <property type="molecule type" value="Genomic_DNA"/>
</dbReference>
<reference evidence="1" key="1">
    <citation type="journal article" date="2021" name="Environ. Microbiol.">
        <title>Gene family expansions and transcriptome signatures uncover fungal adaptations to wood decay.</title>
        <authorList>
            <person name="Hage H."/>
            <person name="Miyauchi S."/>
            <person name="Viragh M."/>
            <person name="Drula E."/>
            <person name="Min B."/>
            <person name="Chaduli D."/>
            <person name="Navarro D."/>
            <person name="Favel A."/>
            <person name="Norest M."/>
            <person name="Lesage-Meessen L."/>
            <person name="Balint B."/>
            <person name="Merenyi Z."/>
            <person name="de Eugenio L."/>
            <person name="Morin E."/>
            <person name="Martinez A.T."/>
            <person name="Baldrian P."/>
            <person name="Stursova M."/>
            <person name="Martinez M.J."/>
            <person name="Novotny C."/>
            <person name="Magnuson J.K."/>
            <person name="Spatafora J.W."/>
            <person name="Maurice S."/>
            <person name="Pangilinan J."/>
            <person name="Andreopoulos W."/>
            <person name="LaButti K."/>
            <person name="Hundley H."/>
            <person name="Na H."/>
            <person name="Kuo A."/>
            <person name="Barry K."/>
            <person name="Lipzen A."/>
            <person name="Henrissat B."/>
            <person name="Riley R."/>
            <person name="Ahrendt S."/>
            <person name="Nagy L.G."/>
            <person name="Grigoriev I.V."/>
            <person name="Martin F."/>
            <person name="Rosso M.N."/>
        </authorList>
    </citation>
    <scope>NUCLEOTIDE SEQUENCE</scope>
    <source>
        <strain evidence="1">CBS 384.51</strain>
    </source>
</reference>
<evidence type="ECO:0000313" key="1">
    <source>
        <dbReference type="EMBL" id="KAI0090438.1"/>
    </source>
</evidence>
<dbReference type="Proteomes" id="UP001055072">
    <property type="component" value="Unassembled WGS sequence"/>
</dbReference>